<protein>
    <submittedName>
        <fullName evidence="1">Uncharacterized protein</fullName>
    </submittedName>
</protein>
<gene>
    <name evidence="1" type="ORF">BSU04_02560</name>
</gene>
<accession>A0A226X9G5</accession>
<evidence type="ECO:0000313" key="1">
    <source>
        <dbReference type="EMBL" id="OXC80116.1"/>
    </source>
</evidence>
<sequence length="49" mass="5647">MFEVGWLTVKVRDLHHEVPRYLLKHLVRGCMLTGKVFVELLPVDVEATA</sequence>
<dbReference type="AlphaFoldDB" id="A0A226X9G5"/>
<dbReference type="EMBL" id="MTHB01000023">
    <property type="protein sequence ID" value="OXC80116.1"/>
    <property type="molecule type" value="Genomic_DNA"/>
</dbReference>
<comment type="caution">
    <text evidence="1">The sequence shown here is derived from an EMBL/GenBank/DDBJ whole genome shotgun (WGS) entry which is preliminary data.</text>
</comment>
<proteinExistence type="predicted"/>
<dbReference type="Proteomes" id="UP000214720">
    <property type="component" value="Unassembled WGS sequence"/>
</dbReference>
<name>A0A226X9G5_CABSO</name>
<organism evidence="1 2">
    <name type="scientific">Caballeronia sordidicola</name>
    <name type="common">Burkholderia sordidicola</name>
    <dbReference type="NCBI Taxonomy" id="196367"/>
    <lineage>
        <taxon>Bacteria</taxon>
        <taxon>Pseudomonadati</taxon>
        <taxon>Pseudomonadota</taxon>
        <taxon>Betaproteobacteria</taxon>
        <taxon>Burkholderiales</taxon>
        <taxon>Burkholderiaceae</taxon>
        <taxon>Caballeronia</taxon>
    </lineage>
</organism>
<evidence type="ECO:0000313" key="2">
    <source>
        <dbReference type="Proteomes" id="UP000214720"/>
    </source>
</evidence>
<reference evidence="2" key="1">
    <citation type="submission" date="2017-01" db="EMBL/GenBank/DDBJ databases">
        <title>Genome Analysis of Deinococcus marmoris KOPRI26562.</title>
        <authorList>
            <person name="Kim J.H."/>
            <person name="Oh H.-M."/>
        </authorList>
    </citation>
    <scope>NUCLEOTIDE SEQUENCE [LARGE SCALE GENOMIC DNA]</scope>
    <source>
        <strain evidence="2">PAMC 26633</strain>
    </source>
</reference>